<dbReference type="InterPro" id="IPR001119">
    <property type="entry name" value="SLH_dom"/>
</dbReference>
<dbReference type="Pfam" id="PF00395">
    <property type="entry name" value="SLH"/>
    <property type="match status" value="2"/>
</dbReference>
<proteinExistence type="predicted"/>
<feature type="domain" description="SLH" evidence="1">
    <location>
        <begin position="277"/>
        <end position="339"/>
    </location>
</feature>
<dbReference type="Proteomes" id="UP000291151">
    <property type="component" value="Chromosome"/>
</dbReference>
<dbReference type="PANTHER" id="PTHR43308:SF5">
    <property type="entry name" value="S-LAYER PROTEIN _ PEPTIDOGLYCAN ENDO-BETA-N-ACETYLGLUCOSAMINIDASE"/>
    <property type="match status" value="1"/>
</dbReference>
<evidence type="ECO:0000259" key="1">
    <source>
        <dbReference type="PROSITE" id="PS51272"/>
    </source>
</evidence>
<reference evidence="2 3" key="1">
    <citation type="submission" date="2019-02" db="EMBL/GenBank/DDBJ databases">
        <title>Ureibacillus thermophilus.</title>
        <authorList>
            <person name="Sunny J.S."/>
            <person name="Natarajan A."/>
            <person name="Saleena L.M."/>
        </authorList>
    </citation>
    <scope>NUCLEOTIDE SEQUENCE [LARGE SCALE GENOMIC DNA]</scope>
    <source>
        <strain evidence="2 3">LM102</strain>
    </source>
</reference>
<feature type="domain" description="SLH" evidence="1">
    <location>
        <begin position="344"/>
        <end position="412"/>
    </location>
</feature>
<dbReference type="EMBL" id="CP036528">
    <property type="protein sequence ID" value="QBK26409.1"/>
    <property type="molecule type" value="Genomic_DNA"/>
</dbReference>
<dbReference type="InterPro" id="IPR051465">
    <property type="entry name" value="Cell_Envelope_Struct_Comp"/>
</dbReference>
<dbReference type="AlphaFoldDB" id="A0A4P6USV1"/>
<feature type="domain" description="SLH" evidence="1">
    <location>
        <begin position="414"/>
        <end position="477"/>
    </location>
</feature>
<accession>A0A4P6USV1</accession>
<dbReference type="RefSeq" id="WP_208650100.1">
    <property type="nucleotide sequence ID" value="NZ_CP036528.1"/>
</dbReference>
<dbReference type="PANTHER" id="PTHR43308">
    <property type="entry name" value="OUTER MEMBRANE PROTEIN ALPHA-RELATED"/>
    <property type="match status" value="1"/>
</dbReference>
<keyword evidence="3" id="KW-1185">Reference proteome</keyword>
<evidence type="ECO:0000313" key="2">
    <source>
        <dbReference type="EMBL" id="QBK26409.1"/>
    </source>
</evidence>
<sequence length="486" mass="54830">MKIKLFNVVIAIAAIIFIFVSDPKPSKAEIMDMTGGVKDDYTYEEYVFITGKPVRFTGDASSVTVTRKESKGKITETYKMTLTGPNKGDKLTRTVKYDLDVENYDAIGQSTANGKLSSFDEKITINGITYSIVKNGYHITKGRVTDNLPASNYFDEIITGTKKYEYKDNGITFNILVEVQSKLVGYENFWGSTETQMTEQTIRFADGSVGTIKNTVSSSKTRKLEYEKNPASLSSFYGGYYVKTEESAVSKFHYNLKGYGSGSFTLNASKTPAIERLIVPKFRDLSNHWAKDSIEKLYSLGVFNDNSNFFSPNTPMTRLDFTIAIGKAIDLRVEDQKNNKNKNKQKIFPDLNTNIKDYEYIVSAVEKGVIKGTLDYKTGKRIFEPNGYILREQAATIFVRALGLESKAPDPGYRTNFRDNAAISDYARDGVYIASELGLMNGDEYGNFRPNEPLTRAQASAVIIRFLEYLEKDLQQNYREDILFFE</sequence>
<evidence type="ECO:0000313" key="3">
    <source>
        <dbReference type="Proteomes" id="UP000291151"/>
    </source>
</evidence>
<dbReference type="PROSITE" id="PS51272">
    <property type="entry name" value="SLH"/>
    <property type="match status" value="3"/>
</dbReference>
<dbReference type="KEGG" id="uth:DKZ56_11375"/>
<organism evidence="2 3">
    <name type="scientific">Ureibacillus thermophilus</name>
    <dbReference type="NCBI Taxonomy" id="367743"/>
    <lineage>
        <taxon>Bacteria</taxon>
        <taxon>Bacillati</taxon>
        <taxon>Bacillota</taxon>
        <taxon>Bacilli</taxon>
        <taxon>Bacillales</taxon>
        <taxon>Caryophanaceae</taxon>
        <taxon>Ureibacillus</taxon>
    </lineage>
</organism>
<protein>
    <submittedName>
        <fullName evidence="2">S-layer homology domain-containing protein</fullName>
    </submittedName>
</protein>
<name>A0A4P6USV1_9BACL</name>
<gene>
    <name evidence="2" type="ORF">DKZ56_11375</name>
</gene>